<evidence type="ECO:0000259" key="1">
    <source>
        <dbReference type="Pfam" id="PF20253"/>
    </source>
</evidence>
<dbReference type="AlphaFoldDB" id="A0AAV9PD44"/>
<feature type="domain" description="DUF6604" evidence="1">
    <location>
        <begin position="52"/>
        <end position="252"/>
    </location>
</feature>
<dbReference type="EMBL" id="JAVRRT010000007">
    <property type="protein sequence ID" value="KAK5170150.1"/>
    <property type="molecule type" value="Genomic_DNA"/>
</dbReference>
<name>A0AAV9PD44_9PEZI</name>
<dbReference type="RefSeq" id="XP_064659348.1">
    <property type="nucleotide sequence ID" value="XM_064801987.1"/>
</dbReference>
<reference evidence="2 3" key="1">
    <citation type="submission" date="2023-08" db="EMBL/GenBank/DDBJ databases">
        <title>Black Yeasts Isolated from many extreme environments.</title>
        <authorList>
            <person name="Coleine C."/>
            <person name="Stajich J.E."/>
            <person name="Selbmann L."/>
        </authorList>
    </citation>
    <scope>NUCLEOTIDE SEQUENCE [LARGE SCALE GENOMIC DNA]</scope>
    <source>
        <strain evidence="2 3">CCFEE 5935</strain>
    </source>
</reference>
<gene>
    <name evidence="2" type="ORF">LTR77_004735</name>
</gene>
<proteinExistence type="predicted"/>
<dbReference type="GeneID" id="89926080"/>
<dbReference type="Pfam" id="PF20253">
    <property type="entry name" value="DUF6604"/>
    <property type="match status" value="1"/>
</dbReference>
<dbReference type="Proteomes" id="UP001337655">
    <property type="component" value="Unassembled WGS sequence"/>
</dbReference>
<dbReference type="InterPro" id="IPR046539">
    <property type="entry name" value="DUF6604"/>
</dbReference>
<evidence type="ECO:0000313" key="2">
    <source>
        <dbReference type="EMBL" id="KAK5170150.1"/>
    </source>
</evidence>
<organism evidence="2 3">
    <name type="scientific">Saxophila tyrrhenica</name>
    <dbReference type="NCBI Taxonomy" id="1690608"/>
    <lineage>
        <taxon>Eukaryota</taxon>
        <taxon>Fungi</taxon>
        <taxon>Dikarya</taxon>
        <taxon>Ascomycota</taxon>
        <taxon>Pezizomycotina</taxon>
        <taxon>Dothideomycetes</taxon>
        <taxon>Dothideomycetidae</taxon>
        <taxon>Mycosphaerellales</taxon>
        <taxon>Extremaceae</taxon>
        <taxon>Saxophila</taxon>
    </lineage>
</organism>
<keyword evidence="3" id="KW-1185">Reference proteome</keyword>
<sequence>MAEMAYRYRGLRIGTSRSRPAWSDAWSVKAQPAHSHGHGSNASSSAVAGRYQAYKTGTQNIADWLVAAASRCCDLTTIIASRESSTSKAAKKTQGGLVDVALCSQDLVGLAEAIADSADQVRIPLRVLTNLNTVIGARQEFANWHSSRKDASEFRKENDGHVYFIKVLQRVHDILKGARSKPPAGAAASDVLSDLLASLHVEEPDASPFSTNSLKSFHLNAASLKLDEQQETSAFELWCFLQDLNDVRQDVRARSASSSPVPSPTRLLVYSDVQMQSSQRPALLNMSWLPPTSTDVFAQWVS</sequence>
<comment type="caution">
    <text evidence="2">The sequence shown here is derived from an EMBL/GenBank/DDBJ whole genome shotgun (WGS) entry which is preliminary data.</text>
</comment>
<accession>A0AAV9PD44</accession>
<dbReference type="PANTHER" id="PTHR38795">
    <property type="entry name" value="DUF6604 DOMAIN-CONTAINING PROTEIN"/>
    <property type="match status" value="1"/>
</dbReference>
<protein>
    <recommendedName>
        <fullName evidence="1">DUF6604 domain-containing protein</fullName>
    </recommendedName>
</protein>
<evidence type="ECO:0000313" key="3">
    <source>
        <dbReference type="Proteomes" id="UP001337655"/>
    </source>
</evidence>
<dbReference type="PANTHER" id="PTHR38795:SF1">
    <property type="entry name" value="DUF6604 DOMAIN-CONTAINING PROTEIN"/>
    <property type="match status" value="1"/>
</dbReference>